<dbReference type="GO" id="GO:0005737">
    <property type="term" value="C:cytoplasm"/>
    <property type="evidence" value="ECO:0007669"/>
    <property type="project" value="TreeGrafter"/>
</dbReference>
<dbReference type="PANTHER" id="PTHR13748">
    <property type="entry name" value="COBW-RELATED"/>
    <property type="match status" value="1"/>
</dbReference>
<dbReference type="GO" id="GO:0000289">
    <property type="term" value="P:nuclear-transcribed mRNA poly(A) tail shortening"/>
    <property type="evidence" value="ECO:0007669"/>
    <property type="project" value="UniProtKB-ARBA"/>
</dbReference>
<dbReference type="GO" id="GO:0006355">
    <property type="term" value="P:regulation of DNA-templated transcription"/>
    <property type="evidence" value="ECO:0007669"/>
    <property type="project" value="InterPro"/>
</dbReference>
<dbReference type="InterPro" id="IPR036627">
    <property type="entry name" value="CobW-likC_sf"/>
</dbReference>
<accession>A0AAN7D002</accession>
<dbReference type="InterPro" id="IPR007282">
    <property type="entry name" value="NOT2/3/5_C"/>
</dbReference>
<gene>
    <name evidence="4" type="ORF">C7999DRAFT_27935</name>
</gene>
<reference evidence="4" key="1">
    <citation type="journal article" date="2023" name="Mol. Phylogenet. Evol.">
        <title>Genome-scale phylogeny and comparative genomics of the fungal order Sordariales.</title>
        <authorList>
            <person name="Hensen N."/>
            <person name="Bonometti L."/>
            <person name="Westerberg I."/>
            <person name="Brannstrom I.O."/>
            <person name="Guillou S."/>
            <person name="Cros-Aarteil S."/>
            <person name="Calhoun S."/>
            <person name="Haridas S."/>
            <person name="Kuo A."/>
            <person name="Mondo S."/>
            <person name="Pangilinan J."/>
            <person name="Riley R."/>
            <person name="LaButti K."/>
            <person name="Andreopoulos B."/>
            <person name="Lipzen A."/>
            <person name="Chen C."/>
            <person name="Yan M."/>
            <person name="Daum C."/>
            <person name="Ng V."/>
            <person name="Clum A."/>
            <person name="Steindorff A."/>
            <person name="Ohm R.A."/>
            <person name="Martin F."/>
            <person name="Silar P."/>
            <person name="Natvig D.O."/>
            <person name="Lalanne C."/>
            <person name="Gautier V."/>
            <person name="Ament-Velasquez S.L."/>
            <person name="Kruys A."/>
            <person name="Hutchinson M.I."/>
            <person name="Powell A.J."/>
            <person name="Barry K."/>
            <person name="Miller A.N."/>
            <person name="Grigoriev I.V."/>
            <person name="Debuchy R."/>
            <person name="Gladieux P."/>
            <person name="Hiltunen Thoren M."/>
            <person name="Johannesson H."/>
        </authorList>
    </citation>
    <scope>NUCLEOTIDE SEQUENCE</scope>
    <source>
        <strain evidence="4">CBS 359.72</strain>
    </source>
</reference>
<evidence type="ECO:0000259" key="2">
    <source>
        <dbReference type="Pfam" id="PF02492"/>
    </source>
</evidence>
<dbReference type="EMBL" id="MU857605">
    <property type="protein sequence ID" value="KAK4251518.1"/>
    <property type="molecule type" value="Genomic_DNA"/>
</dbReference>
<feature type="domain" description="CobW/HypB/UreG nucleotide-binding" evidence="2">
    <location>
        <begin position="28"/>
        <end position="227"/>
    </location>
</feature>
<feature type="compositionally biased region" description="Acidic residues" evidence="1">
    <location>
        <begin position="366"/>
        <end position="385"/>
    </location>
</feature>
<proteinExistence type="predicted"/>
<evidence type="ECO:0000313" key="5">
    <source>
        <dbReference type="Proteomes" id="UP001303647"/>
    </source>
</evidence>
<comment type="caution">
    <text evidence="4">The sequence shown here is derived from an EMBL/GenBank/DDBJ whole genome shotgun (WGS) entry which is preliminary data.</text>
</comment>
<evidence type="ECO:0000256" key="1">
    <source>
        <dbReference type="SAM" id="MobiDB-lite"/>
    </source>
</evidence>
<feature type="compositionally biased region" description="Low complexity" evidence="1">
    <location>
        <begin position="486"/>
        <end position="501"/>
    </location>
</feature>
<evidence type="ECO:0000259" key="3">
    <source>
        <dbReference type="Pfam" id="PF04153"/>
    </source>
</evidence>
<dbReference type="Proteomes" id="UP001303647">
    <property type="component" value="Unassembled WGS sequence"/>
</dbReference>
<dbReference type="Gene3D" id="3.40.50.300">
    <property type="entry name" value="P-loop containing nucleotide triphosphate hydrolases"/>
    <property type="match status" value="1"/>
</dbReference>
<feature type="compositionally biased region" description="Polar residues" evidence="1">
    <location>
        <begin position="522"/>
        <end position="543"/>
    </location>
</feature>
<feature type="region of interest" description="Disordered" evidence="1">
    <location>
        <begin position="338"/>
        <end position="431"/>
    </location>
</feature>
<dbReference type="Pfam" id="PF02492">
    <property type="entry name" value="cobW"/>
    <property type="match status" value="1"/>
</dbReference>
<protein>
    <submittedName>
        <fullName evidence="4">CobW/HypB/UreG, nucleotide-binding domain-containing protein</fullName>
    </submittedName>
</protein>
<sequence length="876" mass="94305">MDFDDDAPPELVPTSNDLEAEEKPVKVPITLITGYLGAGKTTLLNYILTAEHGKKIAVIMNEFGDSLDIEKSLTINKDGESVEEWMDVGNGCICCSVKDTGVNAIESLMEKKGKFDYILLETTGLADPGNIAPMFWMDDGLGSTIYLDGIVTLVDAKNILRSLDDPAGKVEGHEDGDDAHGPVMTTAHVQISHADVIVINKSDLVSEQELQAVKDRIESINGLAKIFVTTQSVVPKLEGFLLDLHAYDTVEELDRPGLGHSHLDKTISTISIPLPELTEQQQSALDAWLRSVLWENVLPGHEPTGGPAYDIHRLKGRFFTDSGKEKIIQGVREIFDIFDSPSQPPDAAPSRAGKLSQNSKAQFDQNNDDGGDDDDDDDDDDEKGQDEDRKNGGVPQALRGMPNGFGGQQQQQQQSGRAVSNRLPNGKIGPVGNAAGWGFGGSGMPMGGSASVPPGATRPLGGNVSFAQSLTGSQPATPLDLAEFPSLSNSNNQLNSASQSSMWSAQGPRNIGAGVHRGGGTPISSQQNQQEDMFASRLSSAQGSFRFGNQGNASQAAQGQSGVADDFPPLNRSANGEIGGQERGGNLMSSLGFGAQGSASGSVVHASRAGNGLLSALSATSRAADVRSPTAIARPQDSRSPVEDEPRQKPAGYREDSVDSVGGKNPHGAIGNDPPTGKGKEEEKGSASQVQDPLEGMAPIDKWGLKGLRTLMNNFPDYNALTCGLDPASLGVDMRSTDLLSAKVYSVYEDVPPRSPVPKFQLPDCYQVKNVQPIEAKISSFNEETLMWIFYSCPRDIKQQMAAIELNNRNWRWHKKMQMWLTKDDVMVPQSLGPTHERGYYIVWDTANWRKERRELMLHYADLDTTPTAQLQSIGA</sequence>
<dbReference type="SUPFAM" id="SSF52540">
    <property type="entry name" value="P-loop containing nucleoside triphosphate hydrolases"/>
    <property type="match status" value="1"/>
</dbReference>
<feature type="domain" description="NOT2/NOT3/NOT5 C-terminal" evidence="3">
    <location>
        <begin position="750"/>
        <end position="863"/>
    </location>
</feature>
<reference evidence="4" key="2">
    <citation type="submission" date="2023-05" db="EMBL/GenBank/DDBJ databases">
        <authorList>
            <consortium name="Lawrence Berkeley National Laboratory"/>
            <person name="Steindorff A."/>
            <person name="Hensen N."/>
            <person name="Bonometti L."/>
            <person name="Westerberg I."/>
            <person name="Brannstrom I.O."/>
            <person name="Guillou S."/>
            <person name="Cros-Aarteil S."/>
            <person name="Calhoun S."/>
            <person name="Haridas S."/>
            <person name="Kuo A."/>
            <person name="Mondo S."/>
            <person name="Pangilinan J."/>
            <person name="Riley R."/>
            <person name="Labutti K."/>
            <person name="Andreopoulos B."/>
            <person name="Lipzen A."/>
            <person name="Chen C."/>
            <person name="Yanf M."/>
            <person name="Daum C."/>
            <person name="Ng V."/>
            <person name="Clum A."/>
            <person name="Ohm R."/>
            <person name="Martin F."/>
            <person name="Silar P."/>
            <person name="Natvig D."/>
            <person name="Lalanne C."/>
            <person name="Gautier V."/>
            <person name="Ament-Velasquez S.L."/>
            <person name="Kruys A."/>
            <person name="Hutchinson M.I."/>
            <person name="Powell A.J."/>
            <person name="Barry K."/>
            <person name="Miller A.N."/>
            <person name="Grigoriev I.V."/>
            <person name="Debuchy R."/>
            <person name="Gladieux P."/>
            <person name="Thoren M.H."/>
            <person name="Johannesson H."/>
        </authorList>
    </citation>
    <scope>NUCLEOTIDE SEQUENCE</scope>
    <source>
        <strain evidence="4">CBS 359.72</strain>
    </source>
</reference>
<feature type="region of interest" description="Disordered" evidence="1">
    <location>
        <begin position="620"/>
        <end position="696"/>
    </location>
</feature>
<dbReference type="AlphaFoldDB" id="A0AAN7D002"/>
<organism evidence="4 5">
    <name type="scientific">Corynascus novoguineensis</name>
    <dbReference type="NCBI Taxonomy" id="1126955"/>
    <lineage>
        <taxon>Eukaryota</taxon>
        <taxon>Fungi</taxon>
        <taxon>Dikarya</taxon>
        <taxon>Ascomycota</taxon>
        <taxon>Pezizomycotina</taxon>
        <taxon>Sordariomycetes</taxon>
        <taxon>Sordariomycetidae</taxon>
        <taxon>Sordariales</taxon>
        <taxon>Chaetomiaceae</taxon>
        <taxon>Corynascus</taxon>
    </lineage>
</organism>
<feature type="region of interest" description="Disordered" evidence="1">
    <location>
        <begin position="448"/>
        <end position="599"/>
    </location>
</feature>
<dbReference type="Pfam" id="PF04153">
    <property type="entry name" value="NOT2_3_5_C"/>
    <property type="match status" value="1"/>
</dbReference>
<name>A0AAN7D002_9PEZI</name>
<dbReference type="GO" id="GO:0030015">
    <property type="term" value="C:CCR4-NOT core complex"/>
    <property type="evidence" value="ECO:0007669"/>
    <property type="project" value="UniProtKB-ARBA"/>
</dbReference>
<dbReference type="Gene3D" id="3.30.1220.10">
    <property type="entry name" value="CobW-like, C-terminal domain"/>
    <property type="match status" value="1"/>
</dbReference>
<dbReference type="CDD" id="cd03112">
    <property type="entry name" value="CobW-like"/>
    <property type="match status" value="1"/>
</dbReference>
<evidence type="ECO:0000313" key="4">
    <source>
        <dbReference type="EMBL" id="KAK4251518.1"/>
    </source>
</evidence>
<dbReference type="InterPro" id="IPR038635">
    <property type="entry name" value="CCR4-NOT_su2/3/5_C_sf"/>
</dbReference>
<feature type="compositionally biased region" description="Basic and acidic residues" evidence="1">
    <location>
        <begin position="636"/>
        <end position="657"/>
    </location>
</feature>
<dbReference type="InterPro" id="IPR027417">
    <property type="entry name" value="P-loop_NTPase"/>
</dbReference>
<feature type="compositionally biased region" description="Polar residues" evidence="1">
    <location>
        <begin position="465"/>
        <end position="476"/>
    </location>
</feature>
<keyword evidence="5" id="KW-1185">Reference proteome</keyword>
<dbReference type="Gene3D" id="2.30.30.1020">
    <property type="entry name" value="CCR4-NOT complex subunit 2/3/5, C-terminal domain"/>
    <property type="match status" value="1"/>
</dbReference>
<feature type="compositionally biased region" description="Low complexity" evidence="1">
    <location>
        <begin position="548"/>
        <end position="564"/>
    </location>
</feature>
<dbReference type="PANTHER" id="PTHR13748:SF31">
    <property type="entry name" value="ZINC-REGULATED GTPASE METALLOPROTEIN ACTIVATOR 1A-RELATED"/>
    <property type="match status" value="1"/>
</dbReference>
<dbReference type="InterPro" id="IPR003495">
    <property type="entry name" value="CobW/HypB/UreG_nucleotide-bd"/>
</dbReference>
<dbReference type="InterPro" id="IPR051316">
    <property type="entry name" value="Zinc-reg_GTPase_activator"/>
</dbReference>